<evidence type="ECO:0008006" key="4">
    <source>
        <dbReference type="Google" id="ProtNLM"/>
    </source>
</evidence>
<evidence type="ECO:0000256" key="1">
    <source>
        <dbReference type="SAM" id="Phobius"/>
    </source>
</evidence>
<feature type="transmembrane region" description="Helical" evidence="1">
    <location>
        <begin position="30"/>
        <end position="59"/>
    </location>
</feature>
<keyword evidence="1" id="KW-0812">Transmembrane</keyword>
<gene>
    <name evidence="2" type="ORF">N5D09_02645</name>
</gene>
<keyword evidence="1" id="KW-1133">Transmembrane helix</keyword>
<dbReference type="AlphaFoldDB" id="A0ABD4XVV0"/>
<keyword evidence="1" id="KW-0472">Membrane</keyword>
<dbReference type="EMBL" id="JAOCDG010000003">
    <property type="protein sequence ID" value="MDH0686984.1"/>
    <property type="molecule type" value="Genomic_DNA"/>
</dbReference>
<reference evidence="2" key="1">
    <citation type="submission" date="2022-09" db="EMBL/GenBank/DDBJ databases">
        <title>Intensive care unit water sources are persistently colonized with multi-drug resistant bacteria and are the site of extensive horizontal gene transfer of antibiotic resistance genes.</title>
        <authorList>
            <person name="Diorio-Toth L."/>
        </authorList>
    </citation>
    <scope>NUCLEOTIDE SEQUENCE</scope>
    <source>
        <strain evidence="2">GD03864</strain>
    </source>
</reference>
<comment type="caution">
    <text evidence="2">The sequence shown here is derived from an EMBL/GenBank/DDBJ whole genome shotgun (WGS) entry which is preliminary data.</text>
</comment>
<evidence type="ECO:0000313" key="3">
    <source>
        <dbReference type="Proteomes" id="UP001161139"/>
    </source>
</evidence>
<proteinExistence type="predicted"/>
<name>A0ABD4XVV0_STUST</name>
<organism evidence="2 3">
    <name type="scientific">Stutzerimonas stutzeri</name>
    <name type="common">Pseudomonas stutzeri</name>
    <dbReference type="NCBI Taxonomy" id="316"/>
    <lineage>
        <taxon>Bacteria</taxon>
        <taxon>Pseudomonadati</taxon>
        <taxon>Pseudomonadota</taxon>
        <taxon>Gammaproteobacteria</taxon>
        <taxon>Pseudomonadales</taxon>
        <taxon>Pseudomonadaceae</taxon>
        <taxon>Stutzerimonas</taxon>
    </lineage>
</organism>
<dbReference type="RefSeq" id="WP_034023588.1">
    <property type="nucleotide sequence ID" value="NZ_JAOCDG010000003.1"/>
</dbReference>
<sequence>MSDLPPVAADASSYVRACGEPEAFGYHPGWIALVLVAVFLNHWAIQILCALGIGFIIYAKRQNATLFDMVRRIRRWISGNVRKPFRSY</sequence>
<accession>A0ABD4XVV0</accession>
<protein>
    <recommendedName>
        <fullName evidence="4">Conjugal transfer protein</fullName>
    </recommendedName>
</protein>
<dbReference type="Proteomes" id="UP001161139">
    <property type="component" value="Unassembled WGS sequence"/>
</dbReference>
<evidence type="ECO:0000313" key="2">
    <source>
        <dbReference type="EMBL" id="MDH0686984.1"/>
    </source>
</evidence>